<sequence length="1026" mass="117417">MVFLRDFILSHHGKVILFGDLNEVRNDSERFGSIFSSGDAAIFNDFIQESGLIDLPMGGRSFTWMNKIHGIMHEGVWLSDPKDIKEAFPNFYKKKFSCHDSQVSFPLFMPTHRLKTSDQDLLEAVVSMEEIKMAVWDCGSNKAPGPDGYSFLFIKRFWDLLNHNIQEFVVSFFSSGKFPQGVNFAFITLIHKVSNPLFIKDYRHISLIGLHYKIVAKILSNRLSKVINSIISPEQSAFISDFEKAFDYVSWKYLDYMLHKLGFGSRWRTWINNCLMSARTSILINGSPTSKFSLKRGLRQRDPLSPFLFIIVMEGLHMALNDGIVSNMFHGEEGVGVDKQSKNNVSFGRGWILTCPNLTSDGVMLISTLNSGKSSWYANVTSKPSRTKVNCRTLFTPAGNGIDVVIPVESIRAISERFANTAYGFFLGKRVLSLFSPSRSSESTSLKKSLRCWFGSSDRSSWNELPFCTNQMVSDRRETVTPSPAAENIILRNVGVVQTSALSRKWRIIWVSMPRLNLNSGTFDSVKRFSRFVEKALLHRSNEAEVCALELRFTGATTEGFVTHIVNYAYQHHVRQLTVEWVSRICHDMPRYIFSSDTLKHLTLNAACVPNSDWNFPALETMNLTQIRFAGGFSSHFEFLHLSTEEEGFNSLKKVNLSLLNNTCGRQRHAPHLLDLFKIVSSAKFLILDVNIIEKLLAWEFSKCHFNHGFTSSDGCILKRCSAMKEQAQAGQAFKVIPQEDLTMTSNICTRTFLLAFVQCSCLLCSSFVLLILLFESADKHSNASLERKKETNSAQPEVSLKYPEFIHFRTDGILKGTDQGSWDDFWYLSKSSDKQFWSNLSMFCNIKENFLDRKKYEMVRVEEDMNSSEVHTFHEFVAFLNLIKNDELVSKGWDLYRDRFVKVLKWLYIHYLQRQLSGPIPPIIHGIPIHLFDLYKLIECMRGYLSVHFGEEFGALAEILGLTRKDREDIRKFYMVYLDIFTSYYKTARAPKVPTKAEEDSSLDSYQWNIGKTCAPLAVQKGRRN</sequence>
<protein>
    <submittedName>
        <fullName evidence="2">Transposon TX1 uncharacterized</fullName>
    </submittedName>
</protein>
<accession>A0A6L2MK28</accession>
<dbReference type="Gene3D" id="1.10.150.60">
    <property type="entry name" value="ARID DNA-binding domain"/>
    <property type="match status" value="1"/>
</dbReference>
<dbReference type="InterPro" id="IPR001606">
    <property type="entry name" value="ARID_dom"/>
</dbReference>
<dbReference type="InterPro" id="IPR000477">
    <property type="entry name" value="RT_dom"/>
</dbReference>
<dbReference type="InterPro" id="IPR036691">
    <property type="entry name" value="Endo/exonu/phosph_ase_sf"/>
</dbReference>
<dbReference type="SUPFAM" id="SSF46774">
    <property type="entry name" value="ARID-like"/>
    <property type="match status" value="1"/>
</dbReference>
<evidence type="ECO:0000259" key="1">
    <source>
        <dbReference type="PROSITE" id="PS51011"/>
    </source>
</evidence>
<name>A0A6L2MK28_TANCI</name>
<gene>
    <name evidence="2" type="ORF">Tci_046316</name>
</gene>
<evidence type="ECO:0000313" key="2">
    <source>
        <dbReference type="EMBL" id="GEU74338.1"/>
    </source>
</evidence>
<dbReference type="SUPFAM" id="SSF56219">
    <property type="entry name" value="DNase I-like"/>
    <property type="match status" value="1"/>
</dbReference>
<reference evidence="2" key="1">
    <citation type="journal article" date="2019" name="Sci. Rep.">
        <title>Draft genome of Tanacetum cinerariifolium, the natural source of mosquito coil.</title>
        <authorList>
            <person name="Yamashiro T."/>
            <person name="Shiraishi A."/>
            <person name="Satake H."/>
            <person name="Nakayama K."/>
        </authorList>
    </citation>
    <scope>NUCLEOTIDE SEQUENCE</scope>
</reference>
<dbReference type="PROSITE" id="PS51011">
    <property type="entry name" value="ARID"/>
    <property type="match status" value="1"/>
</dbReference>
<feature type="domain" description="ARID" evidence="1">
    <location>
        <begin position="895"/>
        <end position="987"/>
    </location>
</feature>
<dbReference type="Pfam" id="PF00078">
    <property type="entry name" value="RVT_1"/>
    <property type="match status" value="1"/>
</dbReference>
<dbReference type="PANTHER" id="PTHR31635:SF196">
    <property type="entry name" value="REVERSE TRANSCRIPTASE DOMAIN-CONTAINING PROTEIN-RELATED"/>
    <property type="match status" value="1"/>
</dbReference>
<comment type="caution">
    <text evidence="2">The sequence shown here is derived from an EMBL/GenBank/DDBJ whole genome shotgun (WGS) entry which is preliminary data.</text>
</comment>
<dbReference type="EMBL" id="BKCJ010006865">
    <property type="protein sequence ID" value="GEU74338.1"/>
    <property type="molecule type" value="Genomic_DNA"/>
</dbReference>
<dbReference type="InterPro" id="IPR036431">
    <property type="entry name" value="ARID_dom_sf"/>
</dbReference>
<dbReference type="PANTHER" id="PTHR31635">
    <property type="entry name" value="REVERSE TRANSCRIPTASE DOMAIN-CONTAINING PROTEIN-RELATED"/>
    <property type="match status" value="1"/>
</dbReference>
<dbReference type="AlphaFoldDB" id="A0A6L2MK28"/>
<dbReference type="GO" id="GO:0003677">
    <property type="term" value="F:DNA binding"/>
    <property type="evidence" value="ECO:0007669"/>
    <property type="project" value="InterPro"/>
</dbReference>
<organism evidence="2">
    <name type="scientific">Tanacetum cinerariifolium</name>
    <name type="common">Dalmatian daisy</name>
    <name type="synonym">Chrysanthemum cinerariifolium</name>
    <dbReference type="NCBI Taxonomy" id="118510"/>
    <lineage>
        <taxon>Eukaryota</taxon>
        <taxon>Viridiplantae</taxon>
        <taxon>Streptophyta</taxon>
        <taxon>Embryophyta</taxon>
        <taxon>Tracheophyta</taxon>
        <taxon>Spermatophyta</taxon>
        <taxon>Magnoliopsida</taxon>
        <taxon>eudicotyledons</taxon>
        <taxon>Gunneridae</taxon>
        <taxon>Pentapetalae</taxon>
        <taxon>asterids</taxon>
        <taxon>campanulids</taxon>
        <taxon>Asterales</taxon>
        <taxon>Asteraceae</taxon>
        <taxon>Asteroideae</taxon>
        <taxon>Anthemideae</taxon>
        <taxon>Anthemidinae</taxon>
        <taxon>Tanacetum</taxon>
    </lineage>
</organism>
<proteinExistence type="predicted"/>